<reference evidence="2 3" key="1">
    <citation type="submission" date="2019-10" db="EMBL/GenBank/DDBJ databases">
        <title>Prolixibacter strains distinguished by the presence of nitrate reductase genes were adept at nitrate-dependent anaerobic corrosion of metallic iron and carbon steel.</title>
        <authorList>
            <person name="Iino T."/>
            <person name="Shono N."/>
            <person name="Ito K."/>
            <person name="Nakamura R."/>
            <person name="Sueoka K."/>
            <person name="Harayama S."/>
            <person name="Ohkuma M."/>
        </authorList>
    </citation>
    <scope>NUCLEOTIDE SEQUENCE [LARGE SCALE GENOMIC DNA]</scope>
    <source>
        <strain evidence="2 3">JCM 13498</strain>
    </source>
</reference>
<dbReference type="AlphaFoldDB" id="A0A5M4AZT0"/>
<evidence type="ECO:0000313" key="3">
    <source>
        <dbReference type="Proteomes" id="UP000391834"/>
    </source>
</evidence>
<accession>A0A5M4AZT0</accession>
<gene>
    <name evidence="2" type="ORF">PbJCM13498_20240</name>
</gene>
<evidence type="ECO:0000313" key="2">
    <source>
        <dbReference type="EMBL" id="GET33161.1"/>
    </source>
</evidence>
<dbReference type="Proteomes" id="UP000391834">
    <property type="component" value="Unassembled WGS sequence"/>
</dbReference>
<keyword evidence="3" id="KW-1185">Reference proteome</keyword>
<evidence type="ECO:0000256" key="1">
    <source>
        <dbReference type="SAM" id="MobiDB-lite"/>
    </source>
</evidence>
<comment type="caution">
    <text evidence="2">The sequence shown here is derived from an EMBL/GenBank/DDBJ whole genome shotgun (WGS) entry which is preliminary data.</text>
</comment>
<protein>
    <submittedName>
        <fullName evidence="2">Uncharacterized protein</fullName>
    </submittedName>
</protein>
<name>A0A5M4AZT0_9BACT</name>
<dbReference type="EMBL" id="BLAX01000001">
    <property type="protein sequence ID" value="GET33161.1"/>
    <property type="molecule type" value="Genomic_DNA"/>
</dbReference>
<proteinExistence type="predicted"/>
<sequence length="76" mass="8990">MSNIFFIEYRLPVSVICIMSSLDDEKDDWFNREMRKRDNIIRNARGRYCMENRNIEDNEKGRGLNNGFSLGSDAHD</sequence>
<feature type="region of interest" description="Disordered" evidence="1">
    <location>
        <begin position="57"/>
        <end position="76"/>
    </location>
</feature>
<organism evidence="2 3">
    <name type="scientific">Prolixibacter bellariivorans</name>
    <dbReference type="NCBI Taxonomy" id="314319"/>
    <lineage>
        <taxon>Bacteria</taxon>
        <taxon>Pseudomonadati</taxon>
        <taxon>Bacteroidota</taxon>
        <taxon>Bacteroidia</taxon>
        <taxon>Marinilabiliales</taxon>
        <taxon>Prolixibacteraceae</taxon>
        <taxon>Prolixibacter</taxon>
    </lineage>
</organism>